<name>L0DLC4_SINAD</name>
<gene>
    <name evidence="2" type="ordered locus">Sinac_5486</name>
</gene>
<feature type="region of interest" description="Disordered" evidence="1">
    <location>
        <begin position="1"/>
        <end position="46"/>
    </location>
</feature>
<evidence type="ECO:0000256" key="1">
    <source>
        <dbReference type="SAM" id="MobiDB-lite"/>
    </source>
</evidence>
<dbReference type="HOGENOM" id="CLU_2828898_0_0_0"/>
<evidence type="ECO:0000313" key="2">
    <source>
        <dbReference type="EMBL" id="AGA29630.1"/>
    </source>
</evidence>
<keyword evidence="3" id="KW-1185">Reference proteome</keyword>
<dbReference type="AlphaFoldDB" id="L0DLC4"/>
<proteinExistence type="predicted"/>
<protein>
    <submittedName>
        <fullName evidence="2">Uncharacterized protein</fullName>
    </submittedName>
</protein>
<dbReference type="Proteomes" id="UP000010798">
    <property type="component" value="Chromosome"/>
</dbReference>
<accession>L0DLC4</accession>
<dbReference type="KEGG" id="saci:Sinac_5486"/>
<sequence length="66" mass="7069">MPGPGSIASESHEAGCKRNPVFGHVEPERPRLQANPGQVGTPARTTVCRDSVVMGEVHPLRRGWAP</sequence>
<dbReference type="EMBL" id="CP003364">
    <property type="protein sequence ID" value="AGA29630.1"/>
    <property type="molecule type" value="Genomic_DNA"/>
</dbReference>
<evidence type="ECO:0000313" key="3">
    <source>
        <dbReference type="Proteomes" id="UP000010798"/>
    </source>
</evidence>
<dbReference type="STRING" id="886293.Sinac_5486"/>
<reference evidence="2 3" key="1">
    <citation type="submission" date="2012-02" db="EMBL/GenBank/DDBJ databases">
        <title>Complete sequence of chromosome of Singulisphaera acidiphila DSM 18658.</title>
        <authorList>
            <consortium name="US DOE Joint Genome Institute (JGI-PGF)"/>
            <person name="Lucas S."/>
            <person name="Copeland A."/>
            <person name="Lapidus A."/>
            <person name="Glavina del Rio T."/>
            <person name="Dalin E."/>
            <person name="Tice H."/>
            <person name="Bruce D."/>
            <person name="Goodwin L."/>
            <person name="Pitluck S."/>
            <person name="Peters L."/>
            <person name="Ovchinnikova G."/>
            <person name="Chertkov O."/>
            <person name="Kyrpides N."/>
            <person name="Mavromatis K."/>
            <person name="Ivanova N."/>
            <person name="Brettin T."/>
            <person name="Detter J.C."/>
            <person name="Han C."/>
            <person name="Larimer F."/>
            <person name="Land M."/>
            <person name="Hauser L."/>
            <person name="Markowitz V."/>
            <person name="Cheng J.-F."/>
            <person name="Hugenholtz P."/>
            <person name="Woyke T."/>
            <person name="Wu D."/>
            <person name="Tindall B."/>
            <person name="Pomrenke H."/>
            <person name="Brambilla E."/>
            <person name="Klenk H.-P."/>
            <person name="Eisen J.A."/>
        </authorList>
    </citation>
    <scope>NUCLEOTIDE SEQUENCE [LARGE SCALE GENOMIC DNA]</scope>
    <source>
        <strain evidence="3">ATCC BAA-1392 / DSM 18658 / VKM B-2454 / MOB10</strain>
    </source>
</reference>
<organism evidence="2 3">
    <name type="scientific">Singulisphaera acidiphila (strain ATCC BAA-1392 / DSM 18658 / VKM B-2454 / MOB10)</name>
    <dbReference type="NCBI Taxonomy" id="886293"/>
    <lineage>
        <taxon>Bacteria</taxon>
        <taxon>Pseudomonadati</taxon>
        <taxon>Planctomycetota</taxon>
        <taxon>Planctomycetia</taxon>
        <taxon>Isosphaerales</taxon>
        <taxon>Isosphaeraceae</taxon>
        <taxon>Singulisphaera</taxon>
    </lineage>
</organism>